<dbReference type="InterPro" id="IPR009057">
    <property type="entry name" value="Homeodomain-like_sf"/>
</dbReference>
<dbReference type="EMBL" id="JBHSBA010000003">
    <property type="protein sequence ID" value="MFC4124635.1"/>
    <property type="molecule type" value="Genomic_DNA"/>
</dbReference>
<keyword evidence="3" id="KW-0804">Transcription</keyword>
<dbReference type="PANTHER" id="PTHR46796:SF6">
    <property type="entry name" value="ARAC SUBFAMILY"/>
    <property type="match status" value="1"/>
</dbReference>
<dbReference type="InterPro" id="IPR050204">
    <property type="entry name" value="AraC_XylS_family_regulators"/>
</dbReference>
<keyword evidence="1" id="KW-0805">Transcription regulation</keyword>
<dbReference type="Pfam" id="PF12833">
    <property type="entry name" value="HTH_18"/>
    <property type="match status" value="1"/>
</dbReference>
<dbReference type="SUPFAM" id="SSF46689">
    <property type="entry name" value="Homeodomain-like"/>
    <property type="match status" value="1"/>
</dbReference>
<dbReference type="InterPro" id="IPR018060">
    <property type="entry name" value="HTH_AraC"/>
</dbReference>
<evidence type="ECO:0000256" key="3">
    <source>
        <dbReference type="ARBA" id="ARBA00023163"/>
    </source>
</evidence>
<dbReference type="Gene3D" id="1.10.10.60">
    <property type="entry name" value="Homeodomain-like"/>
    <property type="match status" value="1"/>
</dbReference>
<gene>
    <name evidence="5" type="ORF">ACFOW8_06830</name>
</gene>
<dbReference type="Pfam" id="PF14525">
    <property type="entry name" value="AraC_binding_2"/>
    <property type="match status" value="1"/>
</dbReference>
<dbReference type="SMART" id="SM00342">
    <property type="entry name" value="HTH_ARAC"/>
    <property type="match status" value="1"/>
</dbReference>
<sequence>MNPDEVVIGGPEISTAEVSQGEAFDLWASIMSESVLPCSMEPRGDGPFYGSLTPKVMSEPLSIALAANSAEIARRTKRHIASASAPYALAGLTISGVSELACDGEFLRTPAGSMFLVDGEHPQEARTSVYRGLLIRVPKDVLLRSSGLGPAEFPATMVIDPVAHGALVIDFFRRFAALPPATRGVGQLLDAGVELLGAALAIGSGESPARPSAQVLDREQVARFLRSNLADPDLSAQRIAEACGMSRRKLFRAVGPEEGGPMALLRGLRVERARTLLTDAPDRTIASIARACGFASDRHFYRVFRGETGMTPADFRECALSMRRFADPAAG</sequence>
<evidence type="ECO:0000259" key="4">
    <source>
        <dbReference type="PROSITE" id="PS01124"/>
    </source>
</evidence>
<organism evidence="5 6">
    <name type="scientific">Nocardia rhizosphaerae</name>
    <dbReference type="NCBI Taxonomy" id="1691571"/>
    <lineage>
        <taxon>Bacteria</taxon>
        <taxon>Bacillati</taxon>
        <taxon>Actinomycetota</taxon>
        <taxon>Actinomycetes</taxon>
        <taxon>Mycobacteriales</taxon>
        <taxon>Nocardiaceae</taxon>
        <taxon>Nocardia</taxon>
    </lineage>
</organism>
<keyword evidence="2" id="KW-0238">DNA-binding</keyword>
<dbReference type="InterPro" id="IPR020449">
    <property type="entry name" value="Tscrpt_reg_AraC-type_HTH"/>
</dbReference>
<dbReference type="RefSeq" id="WP_378547047.1">
    <property type="nucleotide sequence ID" value="NZ_JBHSBA010000003.1"/>
</dbReference>
<protein>
    <submittedName>
        <fullName evidence="5">AraC family transcriptional regulator</fullName>
    </submittedName>
</protein>
<evidence type="ECO:0000256" key="1">
    <source>
        <dbReference type="ARBA" id="ARBA00023015"/>
    </source>
</evidence>
<evidence type="ECO:0000313" key="6">
    <source>
        <dbReference type="Proteomes" id="UP001595767"/>
    </source>
</evidence>
<keyword evidence="6" id="KW-1185">Reference proteome</keyword>
<accession>A0ABV8L1K2</accession>
<proteinExistence type="predicted"/>
<comment type="caution">
    <text evidence="5">The sequence shown here is derived from an EMBL/GenBank/DDBJ whole genome shotgun (WGS) entry which is preliminary data.</text>
</comment>
<dbReference type="Proteomes" id="UP001595767">
    <property type="component" value="Unassembled WGS sequence"/>
</dbReference>
<dbReference type="InterPro" id="IPR035418">
    <property type="entry name" value="AraC-bd_2"/>
</dbReference>
<dbReference type="PANTHER" id="PTHR46796">
    <property type="entry name" value="HTH-TYPE TRANSCRIPTIONAL ACTIVATOR RHAS-RELATED"/>
    <property type="match status" value="1"/>
</dbReference>
<dbReference type="PROSITE" id="PS01124">
    <property type="entry name" value="HTH_ARAC_FAMILY_2"/>
    <property type="match status" value="1"/>
</dbReference>
<evidence type="ECO:0000313" key="5">
    <source>
        <dbReference type="EMBL" id="MFC4124635.1"/>
    </source>
</evidence>
<name>A0ABV8L1K2_9NOCA</name>
<evidence type="ECO:0000256" key="2">
    <source>
        <dbReference type="ARBA" id="ARBA00023125"/>
    </source>
</evidence>
<reference evidence="6" key="1">
    <citation type="journal article" date="2019" name="Int. J. Syst. Evol. Microbiol.">
        <title>The Global Catalogue of Microorganisms (GCM) 10K type strain sequencing project: providing services to taxonomists for standard genome sequencing and annotation.</title>
        <authorList>
            <consortium name="The Broad Institute Genomics Platform"/>
            <consortium name="The Broad Institute Genome Sequencing Center for Infectious Disease"/>
            <person name="Wu L."/>
            <person name="Ma J."/>
        </authorList>
    </citation>
    <scope>NUCLEOTIDE SEQUENCE [LARGE SCALE GENOMIC DNA]</scope>
    <source>
        <strain evidence="6">CGMCC 4.7204</strain>
    </source>
</reference>
<dbReference type="PRINTS" id="PR00032">
    <property type="entry name" value="HTHARAC"/>
</dbReference>
<feature type="domain" description="HTH araC/xylS-type" evidence="4">
    <location>
        <begin position="219"/>
        <end position="318"/>
    </location>
</feature>